<reference evidence="1 2" key="1">
    <citation type="submission" date="2018-11" db="EMBL/GenBank/DDBJ databases">
        <authorList>
            <consortium name="Pathogen Informatics"/>
        </authorList>
    </citation>
    <scope>NUCLEOTIDE SEQUENCE [LARGE SCALE GENOMIC DNA]</scope>
    <source>
        <strain>Denwood</strain>
        <strain evidence="2">Zambia</strain>
    </source>
</reference>
<evidence type="ECO:0000313" key="2">
    <source>
        <dbReference type="Proteomes" id="UP000269396"/>
    </source>
</evidence>
<name>A0A3P8FFC4_9TREM</name>
<dbReference type="AlphaFoldDB" id="A0A3P8FFC4"/>
<proteinExistence type="predicted"/>
<organism evidence="1 2">
    <name type="scientific">Schistosoma mattheei</name>
    <dbReference type="NCBI Taxonomy" id="31246"/>
    <lineage>
        <taxon>Eukaryota</taxon>
        <taxon>Metazoa</taxon>
        <taxon>Spiralia</taxon>
        <taxon>Lophotrochozoa</taxon>
        <taxon>Platyhelminthes</taxon>
        <taxon>Trematoda</taxon>
        <taxon>Digenea</taxon>
        <taxon>Strigeidida</taxon>
        <taxon>Schistosomatoidea</taxon>
        <taxon>Schistosomatidae</taxon>
        <taxon>Schistosoma</taxon>
    </lineage>
</organism>
<gene>
    <name evidence="1" type="ORF">SMTD_LOCUS10945</name>
</gene>
<protein>
    <submittedName>
        <fullName evidence="1">Uncharacterized protein</fullName>
    </submittedName>
</protein>
<dbReference type="EMBL" id="UZAL01031012">
    <property type="protein sequence ID" value="VDP56524.1"/>
    <property type="molecule type" value="Genomic_DNA"/>
</dbReference>
<dbReference type="Proteomes" id="UP000269396">
    <property type="component" value="Unassembled WGS sequence"/>
</dbReference>
<evidence type="ECO:0000313" key="1">
    <source>
        <dbReference type="EMBL" id="VDP56524.1"/>
    </source>
</evidence>
<keyword evidence="2" id="KW-1185">Reference proteome</keyword>
<accession>A0A3P8FFC4</accession>
<sequence>MLSDAVVIVTPDPIPDDAAALSESQISFLYLDYQIVKWNAFYYNDLYLFHQLTVVNISNSILNYYLQFLMIF</sequence>